<dbReference type="EMBL" id="AP024749">
    <property type="protein sequence ID" value="BCY27410.1"/>
    <property type="molecule type" value="Genomic_DNA"/>
</dbReference>
<dbReference type="PANTHER" id="PTHR30026:SF20">
    <property type="entry name" value="OUTER MEMBRANE PROTEIN TOLC"/>
    <property type="match status" value="1"/>
</dbReference>
<evidence type="ECO:0000256" key="4">
    <source>
        <dbReference type="ARBA" id="ARBA00023136"/>
    </source>
</evidence>
<evidence type="ECO:0000256" key="3">
    <source>
        <dbReference type="ARBA" id="ARBA00022692"/>
    </source>
</evidence>
<dbReference type="Gene3D" id="1.20.1600.10">
    <property type="entry name" value="Outer membrane efflux proteins (OEP)"/>
    <property type="match status" value="1"/>
</dbReference>
<proteinExistence type="predicted"/>
<dbReference type="Proteomes" id="UP000825258">
    <property type="component" value="Chromosome"/>
</dbReference>
<dbReference type="SUPFAM" id="SSF56954">
    <property type="entry name" value="Outer membrane efflux proteins (OEP)"/>
    <property type="match status" value="1"/>
</dbReference>
<accession>A0ABM7S0W7</accession>
<keyword evidence="2" id="KW-1134">Transmembrane beta strand</keyword>
<sequence length="468" mass="54117">MNPNKYFMQKINYIVLILLSFSYTWSQEISNELTYEEYIGYVKKFHPLAKQANLKITEGQAKLMKARGAFDPKIEASYDEKQYSDKQYYSFLNGSFKIPTWYGIEIKAAFDNNEGIYINPENTLPNNGLTSLGVTIPIGQGLWINERMAELKQAKLYQNVAQAEQQILLTDVIYEASISYLNWKQSYDEVKLYLEYLENAKIRYNGIVKSIEYGDKPAIDSVEVGITLNARKLSLEKANLKLFKARLELSNFLWTNNNVPLEISEDLYPEKNLELTLPNLLNVENLNEISVENLPKLNALKSKIDIFRVDKNLQANKILPKLEASYNYLSEPSAFENYRLEDYKIGVNFSFPLFLRKERAQLKLAKIQLQDAEFGFSFEKLNLENKIEAQKREIISYKKQLELNTMLVENYSTMLVGEERLFQVGESSVFLINSRENSLVSSQLATISLENTFLTSYLNLFKTIGRPE</sequence>
<keyword evidence="4" id="KW-0472">Membrane</keyword>
<protein>
    <submittedName>
        <fullName evidence="6">Transporter</fullName>
    </submittedName>
</protein>
<evidence type="ECO:0000313" key="7">
    <source>
        <dbReference type="Proteomes" id="UP000825258"/>
    </source>
</evidence>
<gene>
    <name evidence="6" type="ORF">KK2020170_02780</name>
</gene>
<evidence type="ECO:0000313" key="6">
    <source>
        <dbReference type="EMBL" id="BCY27410.1"/>
    </source>
</evidence>
<evidence type="ECO:0000256" key="1">
    <source>
        <dbReference type="ARBA" id="ARBA00004442"/>
    </source>
</evidence>
<keyword evidence="7" id="KW-1185">Reference proteome</keyword>
<evidence type="ECO:0000256" key="2">
    <source>
        <dbReference type="ARBA" id="ARBA00022452"/>
    </source>
</evidence>
<organism evidence="6 7">
    <name type="scientific">Flavobacterium okayamense</name>
    <dbReference type="NCBI Taxonomy" id="2830782"/>
    <lineage>
        <taxon>Bacteria</taxon>
        <taxon>Pseudomonadati</taxon>
        <taxon>Bacteroidota</taxon>
        <taxon>Flavobacteriia</taxon>
        <taxon>Flavobacteriales</taxon>
        <taxon>Flavobacteriaceae</taxon>
        <taxon>Flavobacterium</taxon>
    </lineage>
</organism>
<keyword evidence="5" id="KW-0998">Cell outer membrane</keyword>
<comment type="subcellular location">
    <subcellularLocation>
        <location evidence="1">Cell outer membrane</location>
    </subcellularLocation>
</comment>
<name>A0ABM7S0W7_9FLAO</name>
<dbReference type="PANTHER" id="PTHR30026">
    <property type="entry name" value="OUTER MEMBRANE PROTEIN TOLC"/>
    <property type="match status" value="1"/>
</dbReference>
<evidence type="ECO:0000256" key="5">
    <source>
        <dbReference type="ARBA" id="ARBA00023237"/>
    </source>
</evidence>
<dbReference type="InterPro" id="IPR051906">
    <property type="entry name" value="TolC-like"/>
</dbReference>
<reference evidence="6 7" key="1">
    <citation type="submission" date="2021-06" db="EMBL/GenBank/DDBJ databases">
        <title>Whole genome sequences of Flavobacterium sp. KK2020170 and assembly.</title>
        <authorList>
            <person name="Kitahara K."/>
            <person name="Miyoshi S."/>
            <person name="Uesaka K."/>
        </authorList>
    </citation>
    <scope>NUCLEOTIDE SEQUENCE [LARGE SCALE GENOMIC DNA]</scope>
    <source>
        <strain evidence="6 7">KK2020170</strain>
    </source>
</reference>
<keyword evidence="3" id="KW-0812">Transmembrane</keyword>